<evidence type="ECO:0000259" key="1">
    <source>
        <dbReference type="Pfam" id="PF16242"/>
    </source>
</evidence>
<gene>
    <name evidence="2" type="ORF">ICI42_02165</name>
</gene>
<dbReference type="InterPro" id="IPR012349">
    <property type="entry name" value="Split_barrel_FMN-bd"/>
</dbReference>
<dbReference type="Proteomes" id="UP000643405">
    <property type="component" value="Unassembled WGS sequence"/>
</dbReference>
<dbReference type="Gene3D" id="2.30.110.10">
    <property type="entry name" value="Electron Transport, Fmn-binding Protein, Chain A"/>
    <property type="match status" value="1"/>
</dbReference>
<name>A0A8J6PSU0_9HYPH</name>
<keyword evidence="3" id="KW-1185">Reference proteome</keyword>
<evidence type="ECO:0000313" key="2">
    <source>
        <dbReference type="EMBL" id="MBD0413461.1"/>
    </source>
</evidence>
<dbReference type="PANTHER" id="PTHR34818">
    <property type="entry name" value="PROTEIN BLI-3"/>
    <property type="match status" value="1"/>
</dbReference>
<dbReference type="SUPFAM" id="SSF50475">
    <property type="entry name" value="FMN-binding split barrel"/>
    <property type="match status" value="1"/>
</dbReference>
<protein>
    <submittedName>
        <fullName evidence="2">Pyridoxamine 5'-phosphate oxidase family protein</fullName>
    </submittedName>
</protein>
<dbReference type="InterPro" id="IPR052917">
    <property type="entry name" value="Stress-Dev_Protein"/>
</dbReference>
<proteinExistence type="predicted"/>
<dbReference type="RefSeq" id="WP_188162894.1">
    <property type="nucleotide sequence ID" value="NZ_JACVVX010000001.1"/>
</dbReference>
<feature type="domain" description="General stress protein FMN-binding split barrel" evidence="1">
    <location>
        <begin position="7"/>
        <end position="140"/>
    </location>
</feature>
<reference evidence="2" key="1">
    <citation type="submission" date="2020-09" db="EMBL/GenBank/DDBJ databases">
        <title>Genome seq and assembly of Tianweitania sp.</title>
        <authorList>
            <person name="Chhetri G."/>
        </authorList>
    </citation>
    <scope>NUCLEOTIDE SEQUENCE</scope>
    <source>
        <strain evidence="2">Rool2</strain>
    </source>
</reference>
<dbReference type="Pfam" id="PF16242">
    <property type="entry name" value="Pyrid_ox_like"/>
    <property type="match status" value="1"/>
</dbReference>
<dbReference type="AlphaFoldDB" id="A0A8J6PSU0"/>
<dbReference type="EMBL" id="JACVVX010000001">
    <property type="protein sequence ID" value="MBD0413461.1"/>
    <property type="molecule type" value="Genomic_DNA"/>
</dbReference>
<dbReference type="InterPro" id="IPR038725">
    <property type="entry name" value="YdaG_split_barrel_FMN-bd"/>
</dbReference>
<comment type="caution">
    <text evidence="2">The sequence shown here is derived from an EMBL/GenBank/DDBJ whole genome shotgun (WGS) entry which is preliminary data.</text>
</comment>
<sequence length="144" mass="15915">MTSMTLSELSKKMSSIDFCMLSTKASDGEIASRPMSNNGDVEYDGDTWFFTYEDTKKVREIESDNSVSLTFSGSKSLLGAPGIFIAIEGDADLIRDKAQFEEHWVKDLEIWFPDGIDTPGIALIKVHATKISYWDGEDSGTVAI</sequence>
<accession>A0A8J6PSU0</accession>
<evidence type="ECO:0000313" key="3">
    <source>
        <dbReference type="Proteomes" id="UP000643405"/>
    </source>
</evidence>
<organism evidence="2 3">
    <name type="scientific">Oryzicola mucosus</name>
    <dbReference type="NCBI Taxonomy" id="2767425"/>
    <lineage>
        <taxon>Bacteria</taxon>
        <taxon>Pseudomonadati</taxon>
        <taxon>Pseudomonadota</taxon>
        <taxon>Alphaproteobacteria</taxon>
        <taxon>Hyphomicrobiales</taxon>
        <taxon>Phyllobacteriaceae</taxon>
        <taxon>Oryzicola</taxon>
    </lineage>
</organism>
<dbReference type="PANTHER" id="PTHR34818:SF1">
    <property type="entry name" value="PROTEIN BLI-3"/>
    <property type="match status" value="1"/>
</dbReference>